<protein>
    <submittedName>
        <fullName evidence="1">Uncharacterized protein</fullName>
    </submittedName>
</protein>
<sequence length="229" mass="26191">MDNLKIGDKVGLSWIQGHGNAKVVGIYQNYYTVIHNCNDKPMLVYKSDLVPPENSIDTRTIVEQAIKSSANLIDVQNAKLYYNGTEIGIVRYIERQTKDVYLIHTTSMLNDMSSFLQPGKWEVYSDSSWGSIKWFGWITKWYPNNICMTPIGAKPVPSLEVTTIKIAVEDRKRDILPPEPTEPKIDMIGSSKEVLEGSPYNNKYKEIRQMIINDIQSNGPIREARKKYE</sequence>
<accession>A0A0F9CTX2</accession>
<dbReference type="AlphaFoldDB" id="A0A0F9CTX2"/>
<organism evidence="1">
    <name type="scientific">marine sediment metagenome</name>
    <dbReference type="NCBI Taxonomy" id="412755"/>
    <lineage>
        <taxon>unclassified sequences</taxon>
        <taxon>metagenomes</taxon>
        <taxon>ecological metagenomes</taxon>
    </lineage>
</organism>
<gene>
    <name evidence="1" type="ORF">LCGC14_2361150</name>
</gene>
<reference evidence="1" key="1">
    <citation type="journal article" date="2015" name="Nature">
        <title>Complex archaea that bridge the gap between prokaryotes and eukaryotes.</title>
        <authorList>
            <person name="Spang A."/>
            <person name="Saw J.H."/>
            <person name="Jorgensen S.L."/>
            <person name="Zaremba-Niedzwiedzka K."/>
            <person name="Martijn J."/>
            <person name="Lind A.E."/>
            <person name="van Eijk R."/>
            <person name="Schleper C."/>
            <person name="Guy L."/>
            <person name="Ettema T.J."/>
        </authorList>
    </citation>
    <scope>NUCLEOTIDE SEQUENCE</scope>
</reference>
<proteinExistence type="predicted"/>
<comment type="caution">
    <text evidence="1">The sequence shown here is derived from an EMBL/GenBank/DDBJ whole genome shotgun (WGS) entry which is preliminary data.</text>
</comment>
<dbReference type="EMBL" id="LAZR01034587">
    <property type="protein sequence ID" value="KKL44891.1"/>
    <property type="molecule type" value="Genomic_DNA"/>
</dbReference>
<name>A0A0F9CTX2_9ZZZZ</name>
<evidence type="ECO:0000313" key="1">
    <source>
        <dbReference type="EMBL" id="KKL44891.1"/>
    </source>
</evidence>